<evidence type="ECO:0000259" key="5">
    <source>
        <dbReference type="Pfam" id="PF08281"/>
    </source>
</evidence>
<dbReference type="PANTHER" id="PTHR43133:SF63">
    <property type="entry name" value="RNA POLYMERASE SIGMA FACTOR FECI-RELATED"/>
    <property type="match status" value="1"/>
</dbReference>
<name>A0ABX8A8A7_9BRAD</name>
<keyword evidence="4" id="KW-0804">Transcription</keyword>
<sequence>MTGNLSELRRRFLLRYDDLKLRLTRRLGSAELAGDALQDTWLRLETADGAAVVRHADSYLFTVAVNIARDRRRAEARRLTSNEVDALLDVADEAPSQIDVAEGRSEIRALEGILLELPPRQRAILLAARLDDMPRAEIARRFRISVRLVQRELLQAQNYCAGRLKRNFDCTLAVRETSLLKNNADVADARFPAHDDE</sequence>
<comment type="similarity">
    <text evidence="1">Belongs to the sigma-70 factor family. ECF subfamily.</text>
</comment>
<keyword evidence="3" id="KW-0731">Sigma factor</keyword>
<feature type="domain" description="RNA polymerase sigma factor 70 region 4 type 2" evidence="5">
    <location>
        <begin position="108"/>
        <end position="156"/>
    </location>
</feature>
<accession>A0ABX8A8A7</accession>
<evidence type="ECO:0000313" key="7">
    <source>
        <dbReference type="Proteomes" id="UP000682843"/>
    </source>
</evidence>
<dbReference type="Gene3D" id="1.10.1740.10">
    <property type="match status" value="1"/>
</dbReference>
<dbReference type="InterPro" id="IPR039425">
    <property type="entry name" value="RNA_pol_sigma-70-like"/>
</dbReference>
<evidence type="ECO:0000256" key="4">
    <source>
        <dbReference type="ARBA" id="ARBA00023163"/>
    </source>
</evidence>
<gene>
    <name evidence="6" type="ORF">RPMA_14410</name>
</gene>
<evidence type="ECO:0000256" key="2">
    <source>
        <dbReference type="ARBA" id="ARBA00023015"/>
    </source>
</evidence>
<dbReference type="SUPFAM" id="SSF88946">
    <property type="entry name" value="Sigma2 domain of RNA polymerase sigma factors"/>
    <property type="match status" value="1"/>
</dbReference>
<dbReference type="PANTHER" id="PTHR43133">
    <property type="entry name" value="RNA POLYMERASE ECF-TYPE SIGMA FACTO"/>
    <property type="match status" value="1"/>
</dbReference>
<evidence type="ECO:0000313" key="6">
    <source>
        <dbReference type="EMBL" id="QUS39897.1"/>
    </source>
</evidence>
<dbReference type="NCBIfam" id="TIGR02937">
    <property type="entry name" value="sigma70-ECF"/>
    <property type="match status" value="1"/>
</dbReference>
<dbReference type="Pfam" id="PF08281">
    <property type="entry name" value="Sigma70_r4_2"/>
    <property type="match status" value="1"/>
</dbReference>
<dbReference type="Gene3D" id="1.10.10.10">
    <property type="entry name" value="Winged helix-like DNA-binding domain superfamily/Winged helix DNA-binding domain"/>
    <property type="match status" value="1"/>
</dbReference>
<evidence type="ECO:0000256" key="1">
    <source>
        <dbReference type="ARBA" id="ARBA00010641"/>
    </source>
</evidence>
<dbReference type="InterPro" id="IPR014284">
    <property type="entry name" value="RNA_pol_sigma-70_dom"/>
</dbReference>
<evidence type="ECO:0000256" key="3">
    <source>
        <dbReference type="ARBA" id="ARBA00023082"/>
    </source>
</evidence>
<dbReference type="SUPFAM" id="SSF88659">
    <property type="entry name" value="Sigma3 and sigma4 domains of RNA polymerase sigma factors"/>
    <property type="match status" value="1"/>
</dbReference>
<proteinExistence type="inferred from homology"/>
<reference evidence="6 7" key="1">
    <citation type="submission" date="2019-02" db="EMBL/GenBank/DDBJ databases">
        <title>Emended description of the genus Rhodopseudomonas and description of Rhodopseudomonas albus sp. nov., a non-phototrophic, heavy-metal-tolerant bacterium isolated from garden soil.</title>
        <authorList>
            <person name="Bao Z."/>
            <person name="Cao W.W."/>
            <person name="Sato Y."/>
            <person name="Nishizawa T."/>
            <person name="Zhao J."/>
            <person name="Guo Y."/>
            <person name="Ohta H."/>
        </authorList>
    </citation>
    <scope>NUCLEOTIDE SEQUENCE [LARGE SCALE GENOMIC DNA]</scope>
    <source>
        <strain evidence="6 7">SK50-23</strain>
    </source>
</reference>
<dbReference type="InterPro" id="IPR013325">
    <property type="entry name" value="RNA_pol_sigma_r2"/>
</dbReference>
<keyword evidence="7" id="KW-1185">Reference proteome</keyword>
<dbReference type="RefSeq" id="WP_211907968.1">
    <property type="nucleotide sequence ID" value="NZ_CP036498.1"/>
</dbReference>
<keyword evidence="2" id="KW-0805">Transcription regulation</keyword>
<dbReference type="InterPro" id="IPR013249">
    <property type="entry name" value="RNA_pol_sigma70_r4_t2"/>
</dbReference>
<organism evidence="6 7">
    <name type="scientific">Tardiphaga alba</name>
    <dbReference type="NCBI Taxonomy" id="340268"/>
    <lineage>
        <taxon>Bacteria</taxon>
        <taxon>Pseudomonadati</taxon>
        <taxon>Pseudomonadota</taxon>
        <taxon>Alphaproteobacteria</taxon>
        <taxon>Hyphomicrobiales</taxon>
        <taxon>Nitrobacteraceae</taxon>
        <taxon>Tardiphaga</taxon>
    </lineage>
</organism>
<dbReference type="EMBL" id="CP036498">
    <property type="protein sequence ID" value="QUS39897.1"/>
    <property type="molecule type" value="Genomic_DNA"/>
</dbReference>
<dbReference type="Proteomes" id="UP000682843">
    <property type="component" value="Chromosome"/>
</dbReference>
<dbReference type="InterPro" id="IPR013324">
    <property type="entry name" value="RNA_pol_sigma_r3/r4-like"/>
</dbReference>
<dbReference type="InterPro" id="IPR036388">
    <property type="entry name" value="WH-like_DNA-bd_sf"/>
</dbReference>
<protein>
    <submittedName>
        <fullName evidence="6">Sigma-70 family RNA polymerase sigma factor</fullName>
    </submittedName>
</protein>